<dbReference type="InterPro" id="IPR007404">
    <property type="entry name" value="YdjM-like"/>
</dbReference>
<dbReference type="InterPro" id="IPR053170">
    <property type="entry name" value="Transcription_regulator"/>
</dbReference>
<feature type="transmembrane region" description="Helical" evidence="1">
    <location>
        <begin position="96"/>
        <end position="115"/>
    </location>
</feature>
<organism evidence="2 3">
    <name type="scientific">Paenibacillus tyrfis</name>
    <dbReference type="NCBI Taxonomy" id="1501230"/>
    <lineage>
        <taxon>Bacteria</taxon>
        <taxon>Bacillati</taxon>
        <taxon>Bacillota</taxon>
        <taxon>Bacilli</taxon>
        <taxon>Bacillales</taxon>
        <taxon>Paenibacillaceae</taxon>
        <taxon>Paenibacillus</taxon>
    </lineage>
</organism>
<dbReference type="Pfam" id="PF04307">
    <property type="entry name" value="YdjM"/>
    <property type="match status" value="1"/>
</dbReference>
<feature type="transmembrane region" description="Helical" evidence="1">
    <location>
        <begin position="136"/>
        <end position="155"/>
    </location>
</feature>
<protein>
    <submittedName>
        <fullName evidence="2">Hydrolase</fullName>
    </submittedName>
</protein>
<accession>A0A081P0Y7</accession>
<dbReference type="GO" id="GO:0016787">
    <property type="term" value="F:hydrolase activity"/>
    <property type="evidence" value="ECO:0007669"/>
    <property type="project" value="UniProtKB-KW"/>
</dbReference>
<keyword evidence="3" id="KW-1185">Reference proteome</keyword>
<name>A0A081P0Y7_9BACL</name>
<keyword evidence="1" id="KW-0472">Membrane</keyword>
<dbReference type="PANTHER" id="PTHR40031:SF1">
    <property type="entry name" value="MEMBRANE-BOUND METAL-DEPENDENT HYDROLASE"/>
    <property type="match status" value="1"/>
</dbReference>
<evidence type="ECO:0000313" key="2">
    <source>
        <dbReference type="EMBL" id="KEQ24360.1"/>
    </source>
</evidence>
<feature type="transmembrane region" description="Helical" evidence="1">
    <location>
        <begin position="71"/>
        <end position="90"/>
    </location>
</feature>
<dbReference type="RefSeq" id="WP_036685484.1">
    <property type="nucleotide sequence ID" value="NZ_JNVM01000016.1"/>
</dbReference>
<dbReference type="AlphaFoldDB" id="A0A081P0Y7"/>
<dbReference type="OrthoDB" id="110250at2"/>
<dbReference type="Proteomes" id="UP000028123">
    <property type="component" value="Unassembled WGS sequence"/>
</dbReference>
<keyword evidence="2" id="KW-0378">Hydrolase</keyword>
<gene>
    <name evidence="2" type="ORF">ET33_08725</name>
</gene>
<reference evidence="2 3" key="1">
    <citation type="submission" date="2014-06" db="EMBL/GenBank/DDBJ databases">
        <title>Draft genome sequence of Paenibacillus sp. MSt1.</title>
        <authorList>
            <person name="Aw Y.K."/>
            <person name="Ong K.S."/>
            <person name="Gan H.M."/>
            <person name="Lee S.M."/>
        </authorList>
    </citation>
    <scope>NUCLEOTIDE SEQUENCE [LARGE SCALE GENOMIC DNA]</scope>
    <source>
        <strain evidence="2 3">MSt1</strain>
    </source>
</reference>
<evidence type="ECO:0000256" key="1">
    <source>
        <dbReference type="SAM" id="Phobius"/>
    </source>
</evidence>
<dbReference type="PANTHER" id="PTHR40031">
    <property type="entry name" value="HYPOTHETICAL MEMBRANE SPANNING PROTEIN"/>
    <property type="match status" value="1"/>
</dbReference>
<sequence length="321" mass="36739">MDTGSHLLFGATLAGLAMLQPEVAQEPALLHAVLAAALIGSHAPDFDTVARVRGYAAYIQVHRGITHSLPALLLWPLVLSVPIAWGFGVWEHEPLVFAWTMAAVVFHVFLDWLNAYGVQCFRPFSQRWHHLDALPLFEPVLFVTHAAGLIVWLATGINPGWMFLWIYFFTFVYIGGRLLHHRSVVRFVRMRLGLEGVCHVVPSLYWFRWQFVLESSDAFYTGNVYSKELTVKDIYAKHTEGGMAVEATRAVDGVRAFLHFAQRVHVTCTERQDGYEVRWRDMRFWHNHKLPFGVDVTLDRDLKVVSQSLGWRKKAWDPPYV</sequence>
<proteinExistence type="predicted"/>
<keyword evidence="1" id="KW-0812">Transmembrane</keyword>
<dbReference type="eggNOG" id="COG1988">
    <property type="taxonomic scope" value="Bacteria"/>
</dbReference>
<comment type="caution">
    <text evidence="2">The sequence shown here is derived from an EMBL/GenBank/DDBJ whole genome shotgun (WGS) entry which is preliminary data.</text>
</comment>
<keyword evidence="1" id="KW-1133">Transmembrane helix</keyword>
<feature type="transmembrane region" description="Helical" evidence="1">
    <location>
        <begin position="161"/>
        <end position="180"/>
    </location>
</feature>
<dbReference type="EMBL" id="JNVM01000016">
    <property type="protein sequence ID" value="KEQ24360.1"/>
    <property type="molecule type" value="Genomic_DNA"/>
</dbReference>
<evidence type="ECO:0000313" key="3">
    <source>
        <dbReference type="Proteomes" id="UP000028123"/>
    </source>
</evidence>